<dbReference type="PANTHER" id="PTHR46074:SF3">
    <property type="entry name" value="CYSTEINE-RICH PROTEIN 1"/>
    <property type="match status" value="1"/>
</dbReference>
<sequence>MIVKENRSVTTVRFKVVTSLEKLQADIMPNCPKCEKPVYFAERLTSLGKDWHRACLRCEKCNKTLTPGSHAEHEGKPYCNTPCYGALFGPGGFGRGGTESHSYKK</sequence>
<evidence type="ECO:0000256" key="4">
    <source>
        <dbReference type="ARBA" id="ARBA00023038"/>
    </source>
</evidence>
<dbReference type="SMART" id="SM00132">
    <property type="entry name" value="LIM"/>
    <property type="match status" value="1"/>
</dbReference>
<dbReference type="FunFam" id="2.10.110.10:FF:000025">
    <property type="entry name" value="Cysteine-rich protein 2"/>
    <property type="match status" value="1"/>
</dbReference>
<dbReference type="Proteomes" id="UP000887116">
    <property type="component" value="Unassembled WGS sequence"/>
</dbReference>
<dbReference type="Pfam" id="PF00412">
    <property type="entry name" value="LIM"/>
    <property type="match status" value="1"/>
</dbReference>
<dbReference type="PANTHER" id="PTHR46074">
    <property type="entry name" value="CYSTEINE-RICH PROTEIN CRIP FAMILY MEMBER"/>
    <property type="match status" value="1"/>
</dbReference>
<accession>A0A8X6F964</accession>
<keyword evidence="3 5" id="KW-0862">Zinc</keyword>
<keyword evidence="4 5" id="KW-0440">LIM domain</keyword>
<dbReference type="OrthoDB" id="25654at2759"/>
<evidence type="ECO:0000259" key="6">
    <source>
        <dbReference type="PROSITE" id="PS50023"/>
    </source>
</evidence>
<evidence type="ECO:0000313" key="8">
    <source>
        <dbReference type="Proteomes" id="UP000887116"/>
    </source>
</evidence>
<evidence type="ECO:0000256" key="2">
    <source>
        <dbReference type="ARBA" id="ARBA00022737"/>
    </source>
</evidence>
<dbReference type="GO" id="GO:0010468">
    <property type="term" value="P:regulation of gene expression"/>
    <property type="evidence" value="ECO:0007669"/>
    <property type="project" value="TreeGrafter"/>
</dbReference>
<evidence type="ECO:0000256" key="5">
    <source>
        <dbReference type="PROSITE-ProRule" id="PRU00125"/>
    </source>
</evidence>
<dbReference type="GO" id="GO:0008270">
    <property type="term" value="F:zinc ion binding"/>
    <property type="evidence" value="ECO:0007669"/>
    <property type="project" value="TreeGrafter"/>
</dbReference>
<dbReference type="Gene3D" id="2.10.110.10">
    <property type="entry name" value="Cysteine Rich Protein"/>
    <property type="match status" value="1"/>
</dbReference>
<comment type="caution">
    <text evidence="7">The sequence shown here is derived from an EMBL/GenBank/DDBJ whole genome shotgun (WGS) entry which is preliminary data.</text>
</comment>
<feature type="domain" description="LIM zinc-binding" evidence="6">
    <location>
        <begin position="29"/>
        <end position="90"/>
    </location>
</feature>
<evidence type="ECO:0000313" key="7">
    <source>
        <dbReference type="EMBL" id="GFQ73106.1"/>
    </source>
</evidence>
<gene>
    <name evidence="7" type="primary">Crip1</name>
    <name evidence="7" type="ORF">TNCT_66071</name>
</gene>
<dbReference type="PROSITE" id="PS50023">
    <property type="entry name" value="LIM_DOMAIN_2"/>
    <property type="match status" value="1"/>
</dbReference>
<keyword evidence="8" id="KW-1185">Reference proteome</keyword>
<dbReference type="PROSITE" id="PS00478">
    <property type="entry name" value="LIM_DOMAIN_1"/>
    <property type="match status" value="1"/>
</dbReference>
<name>A0A8X6F964_TRICU</name>
<dbReference type="SUPFAM" id="SSF57716">
    <property type="entry name" value="Glucocorticoid receptor-like (DNA-binding domain)"/>
    <property type="match status" value="2"/>
</dbReference>
<keyword evidence="2" id="KW-0677">Repeat</keyword>
<keyword evidence="1 5" id="KW-0479">Metal-binding</keyword>
<dbReference type="GO" id="GO:0008630">
    <property type="term" value="P:intrinsic apoptotic signaling pathway in response to DNA damage"/>
    <property type="evidence" value="ECO:0007669"/>
    <property type="project" value="TreeGrafter"/>
</dbReference>
<organism evidence="7 8">
    <name type="scientific">Trichonephila clavata</name>
    <name type="common">Joro spider</name>
    <name type="synonym">Nephila clavata</name>
    <dbReference type="NCBI Taxonomy" id="2740835"/>
    <lineage>
        <taxon>Eukaryota</taxon>
        <taxon>Metazoa</taxon>
        <taxon>Ecdysozoa</taxon>
        <taxon>Arthropoda</taxon>
        <taxon>Chelicerata</taxon>
        <taxon>Arachnida</taxon>
        <taxon>Araneae</taxon>
        <taxon>Araneomorphae</taxon>
        <taxon>Entelegynae</taxon>
        <taxon>Araneoidea</taxon>
        <taxon>Nephilidae</taxon>
        <taxon>Trichonephila</taxon>
    </lineage>
</organism>
<dbReference type="InterPro" id="IPR001781">
    <property type="entry name" value="Znf_LIM"/>
</dbReference>
<evidence type="ECO:0000256" key="1">
    <source>
        <dbReference type="ARBA" id="ARBA00022723"/>
    </source>
</evidence>
<dbReference type="AlphaFoldDB" id="A0A8X6F964"/>
<proteinExistence type="predicted"/>
<evidence type="ECO:0000256" key="3">
    <source>
        <dbReference type="ARBA" id="ARBA00022833"/>
    </source>
</evidence>
<reference evidence="7" key="1">
    <citation type="submission" date="2020-07" db="EMBL/GenBank/DDBJ databases">
        <title>Multicomponent nature underlies the extraordinary mechanical properties of spider dragline silk.</title>
        <authorList>
            <person name="Kono N."/>
            <person name="Nakamura H."/>
            <person name="Mori M."/>
            <person name="Yoshida Y."/>
            <person name="Ohtoshi R."/>
            <person name="Malay A.D."/>
            <person name="Moran D.A.P."/>
            <person name="Tomita M."/>
            <person name="Numata K."/>
            <person name="Arakawa K."/>
        </authorList>
    </citation>
    <scope>NUCLEOTIDE SEQUENCE</scope>
</reference>
<dbReference type="EMBL" id="BMAO01031183">
    <property type="protein sequence ID" value="GFQ73106.1"/>
    <property type="molecule type" value="Genomic_DNA"/>
</dbReference>
<dbReference type="CDD" id="cd09478">
    <property type="entry name" value="LIM_CRIP"/>
    <property type="match status" value="1"/>
</dbReference>
<protein>
    <submittedName>
        <fullName evidence="7">Cysteine-rich protein 1</fullName>
    </submittedName>
</protein>